<name>A0A6P6XKN1_COFAR</name>
<evidence type="ECO:0000256" key="1">
    <source>
        <dbReference type="SAM" id="Coils"/>
    </source>
</evidence>
<organism evidence="3 4">
    <name type="scientific">Coffea arabica</name>
    <name type="common">Arabian coffee</name>
    <dbReference type="NCBI Taxonomy" id="13443"/>
    <lineage>
        <taxon>Eukaryota</taxon>
        <taxon>Viridiplantae</taxon>
        <taxon>Streptophyta</taxon>
        <taxon>Embryophyta</taxon>
        <taxon>Tracheophyta</taxon>
        <taxon>Spermatophyta</taxon>
        <taxon>Magnoliopsida</taxon>
        <taxon>eudicotyledons</taxon>
        <taxon>Gunneridae</taxon>
        <taxon>Pentapetalae</taxon>
        <taxon>asterids</taxon>
        <taxon>lamiids</taxon>
        <taxon>Gentianales</taxon>
        <taxon>Rubiaceae</taxon>
        <taxon>Ixoroideae</taxon>
        <taxon>Gardenieae complex</taxon>
        <taxon>Bertiereae - Coffeeae clade</taxon>
        <taxon>Coffeeae</taxon>
        <taxon>Coffea</taxon>
    </lineage>
</organism>
<dbReference type="PANTHER" id="PTHR31008">
    <property type="entry name" value="COP1-INTERACTING PROTEIN-RELATED"/>
    <property type="match status" value="1"/>
</dbReference>
<feature type="compositionally biased region" description="Basic and acidic residues" evidence="2">
    <location>
        <begin position="525"/>
        <end position="546"/>
    </location>
</feature>
<feature type="compositionally biased region" description="Polar residues" evidence="2">
    <location>
        <begin position="733"/>
        <end position="742"/>
    </location>
</feature>
<feature type="compositionally biased region" description="Polar residues" evidence="2">
    <location>
        <begin position="1292"/>
        <end position="1304"/>
    </location>
</feature>
<dbReference type="GeneID" id="113742819"/>
<feature type="compositionally biased region" description="Low complexity" evidence="2">
    <location>
        <begin position="368"/>
        <end position="381"/>
    </location>
</feature>
<feature type="region of interest" description="Disordered" evidence="2">
    <location>
        <begin position="1245"/>
        <end position="1336"/>
    </location>
</feature>
<feature type="compositionally biased region" description="Polar residues" evidence="2">
    <location>
        <begin position="1250"/>
        <end position="1265"/>
    </location>
</feature>
<proteinExistence type="predicted"/>
<dbReference type="RefSeq" id="XP_027126612.2">
    <property type="nucleotide sequence ID" value="XM_027270811.2"/>
</dbReference>
<feature type="region of interest" description="Disordered" evidence="2">
    <location>
        <begin position="941"/>
        <end position="1143"/>
    </location>
</feature>
<feature type="region of interest" description="Disordered" evidence="2">
    <location>
        <begin position="218"/>
        <end position="546"/>
    </location>
</feature>
<feature type="compositionally biased region" description="Basic and acidic residues" evidence="2">
    <location>
        <begin position="810"/>
        <end position="821"/>
    </location>
</feature>
<feature type="region of interest" description="Disordered" evidence="2">
    <location>
        <begin position="733"/>
        <end position="760"/>
    </location>
</feature>
<reference evidence="4" key="2">
    <citation type="submission" date="2025-08" db="UniProtKB">
        <authorList>
            <consortium name="RefSeq"/>
        </authorList>
    </citation>
    <scope>IDENTIFICATION</scope>
    <source>
        <tissue evidence="4">Leaves</tissue>
    </source>
</reference>
<dbReference type="PANTHER" id="PTHR31008:SF15">
    <property type="entry name" value="GPI-ANCHORED ADHESIN-LIKE PROTEIN"/>
    <property type="match status" value="1"/>
</dbReference>
<sequence length="1458" mass="160079">MKSDTPLDYAAFQLSPKRSRCELVVSSGGNTEKLASGLVKPFVANLRVAEEQVAMSVHSIKLEVERQKNAEMWFTKGTLERFVRFVSTPEILELANTFDTEMSQLESARRIYSQGTGQQLSGSGGLGSGAAAAADATKKELLRAIDVRLLAVQQDLTTACARATAAGFNPDTVLDLQMFADHFGALRLNEACGKFISLCERRPDLILTWKAGGDDPAIRSSYGSDMSIDDEPTSPDSLRFGSCQPPRHEQQHTGQQQETDTSQKYQHPNLATTLKPSFSLRKSGEASTEPEEGSKQNDPLATEKEKKQESSCDAPPSALDQAPSIAVSQPSRRLSVQDRINLFENKQKENSGGKPAVGKSIEIKRLSSDVSSSASAAAVEKAVLRRWSGASDMSIDLSGEKRDTESPLCTPSSSVSHSKSEDQKDMAGSGKPEFRSIPQRVDDSAGSGREEIVEERQSTVSSDKSGEASEGGKSNSTVGVIGVTAWKDQTRGKTQSRSFLNRAEDSRLDDLANSEPKFRSLPSGKAEEGRSDNQPKFKGPEKRDDLVKTEGQVLSEAQVAGHKEKGTSQAQFGYFAGKGSDTRSAIGPYQPSQVELSDQKEVGIRDGSLAQTYSRAPQRPVGEYAPQEGGSGSRIRDAFAAQHKGVAGKVSSSHPRFESFLETEDIQKKELASAEKNGGVTAIKLEGTGSERMKFDKQITASELIKKTQGRKDDSVPVYGSNMASFHSKVATENQDGFDSFSTPPPEHVRVRQSKGNQELNDELKMKANELEKLFAEHKLRAPGDQSNTTWRTRPIDRQNDSPAKPCRKSSADTDTAHLSHDGTLSEPAESSKNLAKFSDVPVVKVVGGQDHNDVENMKFSELNFPDGSRGKFYERYMQKRDAKLREDWSSNRAEKEAKLKAMQDSLERSKSEMKAKFSVSSDRQDSVFSACRRAERLRSFNTRSIMRREQQQLDFGQSDDEGASDFPEKKLYREDGSFTETSIVDGLPKSKKSLPTKSLSSSTPRMTAAPVPRSATRASSISGRRKMQSENPVAQSVPNFSDLRKENTKPSFTASRTTRPQLRNYTRSKSANEDTSFVKEEKSRRSQSLRKSLANSAECREPSPLNSEGISLTTQNFYKDETEQNSSFKYSKTSESKSFLKKASGMDLGARTTFALQNTKMASDITNDEDDFDDLAFEGEDSADLVKDEEEEEFETAVTKHQGEPELEQESLKLNFGSENGIVRSFAQVDSSLVAELAAAVPSGFHPSENVQDSPGESPVSWNSRTHHSFAYSHETSDVDASVDSPVGSPASWNSHSLSQTETDAARMRKKWGAAQKPMLVGNSSNNQSRKDMTRGFKRLLKFGRKSRGAETLVDWISATTSEGDDDTEDGRDTANRSSEDLRKSRMGSSQGHPSDDSFNESEFFNEQVQSLRSSIPAPPANFKLREDHVSGSSIKAPRSFFSLSSFRSKGSESKPR</sequence>
<feature type="compositionally biased region" description="Polar residues" evidence="2">
    <location>
        <begin position="260"/>
        <end position="276"/>
    </location>
</feature>
<feature type="region of interest" description="Disordered" evidence="2">
    <location>
        <begin position="775"/>
        <end position="838"/>
    </location>
</feature>
<dbReference type="Proteomes" id="UP001652660">
    <property type="component" value="Chromosome 4e"/>
</dbReference>
<feature type="compositionally biased region" description="Basic and acidic residues" evidence="2">
    <location>
        <begin position="1372"/>
        <end position="1385"/>
    </location>
</feature>
<evidence type="ECO:0000313" key="3">
    <source>
        <dbReference type="Proteomes" id="UP001652660"/>
    </source>
</evidence>
<feature type="compositionally biased region" description="Basic and acidic residues" evidence="2">
    <location>
        <begin position="967"/>
        <end position="977"/>
    </location>
</feature>
<feature type="region of interest" description="Disordered" evidence="2">
    <location>
        <begin position="1186"/>
        <end position="1210"/>
    </location>
</feature>
<protein>
    <submittedName>
        <fullName evidence="4">Uncharacterized protein isoform X1</fullName>
    </submittedName>
</protein>
<evidence type="ECO:0000256" key="2">
    <source>
        <dbReference type="SAM" id="MobiDB-lite"/>
    </source>
</evidence>
<feature type="compositionally biased region" description="Basic and acidic residues" evidence="2">
    <location>
        <begin position="301"/>
        <end position="310"/>
    </location>
</feature>
<accession>A0A6P6XKN1</accession>
<feature type="compositionally biased region" description="Low complexity" evidence="2">
    <location>
        <begin position="996"/>
        <end position="1005"/>
    </location>
</feature>
<feature type="compositionally biased region" description="Polar residues" evidence="2">
    <location>
        <begin position="407"/>
        <end position="417"/>
    </location>
</feature>
<feature type="compositionally biased region" description="Acidic residues" evidence="2">
    <location>
        <begin position="1186"/>
        <end position="1196"/>
    </location>
</feature>
<reference evidence="3" key="1">
    <citation type="journal article" date="2025" name="Foods">
        <title>Unveiling the Microbial Signatures of Arabica Coffee Cherries: Insights into Ripeness Specific Diversity, Functional Traits, and Implications for Quality and Safety.</title>
        <authorList>
            <consortium name="RefSeq"/>
            <person name="Tenea G.N."/>
            <person name="Cifuentes V."/>
            <person name="Reyes P."/>
            <person name="Cevallos-Vallejos M."/>
        </authorList>
    </citation>
    <scope>NUCLEOTIDE SEQUENCE [LARGE SCALE GENOMIC DNA]</scope>
</reference>
<feature type="compositionally biased region" description="Basic and acidic residues" evidence="2">
    <location>
        <begin position="440"/>
        <end position="457"/>
    </location>
</feature>
<feature type="region of interest" description="Disordered" evidence="2">
    <location>
        <begin position="610"/>
        <end position="634"/>
    </location>
</feature>
<feature type="region of interest" description="Disordered" evidence="2">
    <location>
        <begin position="1354"/>
        <end position="1434"/>
    </location>
</feature>
<feature type="compositionally biased region" description="Polar residues" evidence="2">
    <location>
        <begin position="1105"/>
        <end position="1118"/>
    </location>
</feature>
<feature type="compositionally biased region" description="Basic and acidic residues" evidence="2">
    <location>
        <begin position="1071"/>
        <end position="1085"/>
    </location>
</feature>
<keyword evidence="1" id="KW-0175">Coiled coil</keyword>
<dbReference type="OrthoDB" id="767933at2759"/>
<feature type="compositionally biased region" description="Polar residues" evidence="2">
    <location>
        <begin position="1125"/>
        <end position="1138"/>
    </location>
</feature>
<feature type="compositionally biased region" description="Polar residues" evidence="2">
    <location>
        <begin position="1030"/>
        <end position="1040"/>
    </location>
</feature>
<feature type="coiled-coil region" evidence="1">
    <location>
        <begin position="886"/>
        <end position="913"/>
    </location>
</feature>
<gene>
    <name evidence="4" type="primary">LOC113742819</name>
</gene>
<evidence type="ECO:0000313" key="4">
    <source>
        <dbReference type="RefSeq" id="XP_027126612.2"/>
    </source>
</evidence>
<feature type="compositionally biased region" description="Polar residues" evidence="2">
    <location>
        <begin position="1050"/>
        <end position="1070"/>
    </location>
</feature>
<feature type="compositionally biased region" description="Polar residues" evidence="2">
    <location>
        <begin position="1402"/>
        <end position="1415"/>
    </location>
</feature>
<keyword evidence="3" id="KW-1185">Reference proteome</keyword>